<evidence type="ECO:0000313" key="2">
    <source>
        <dbReference type="Proteomes" id="UP000220226"/>
    </source>
</evidence>
<dbReference type="AlphaFoldDB" id="A0A150BJD3"/>
<evidence type="ECO:0000313" key="1">
    <source>
        <dbReference type="EMBL" id="PFC74727.1"/>
    </source>
</evidence>
<name>A0A150BJD3_BACCE</name>
<organism evidence="1 2">
    <name type="scientific">Bacillus cereus</name>
    <dbReference type="NCBI Taxonomy" id="1396"/>
    <lineage>
        <taxon>Bacteria</taxon>
        <taxon>Bacillati</taxon>
        <taxon>Bacillota</taxon>
        <taxon>Bacilli</taxon>
        <taxon>Bacillales</taxon>
        <taxon>Bacillaceae</taxon>
        <taxon>Bacillus</taxon>
        <taxon>Bacillus cereus group</taxon>
    </lineage>
</organism>
<gene>
    <name evidence="1" type="ORF">CN290_12085</name>
</gene>
<protein>
    <submittedName>
        <fullName evidence="1">Uncharacterized protein</fullName>
    </submittedName>
</protein>
<dbReference type="Proteomes" id="UP000220226">
    <property type="component" value="Unassembled WGS sequence"/>
</dbReference>
<proteinExistence type="predicted"/>
<dbReference type="EMBL" id="NTQT01000014">
    <property type="protein sequence ID" value="PFC74727.1"/>
    <property type="molecule type" value="Genomic_DNA"/>
</dbReference>
<sequence length="72" mass="8936">MRFLSRRYLYFYKKCPFFHKKYENTRKEANFFETFAGKYCMSLRFYRIISKRKNSGRLVASANRVDVFFSFK</sequence>
<reference evidence="1 2" key="1">
    <citation type="submission" date="2017-09" db="EMBL/GenBank/DDBJ databases">
        <title>Large-scale bioinformatics analysis of Bacillus genomes uncovers conserved roles of natural products in bacterial physiology.</title>
        <authorList>
            <consortium name="Agbiome Team Llc"/>
            <person name="Bleich R.M."/>
            <person name="Grubbs K.J."/>
            <person name="Santa Maria K.C."/>
            <person name="Allen S.E."/>
            <person name="Farag S."/>
            <person name="Shank E.A."/>
            <person name="Bowers A."/>
        </authorList>
    </citation>
    <scope>NUCLEOTIDE SEQUENCE [LARGE SCALE GENOMIC DNA]</scope>
    <source>
        <strain evidence="1 2">AFS025165</strain>
    </source>
</reference>
<accession>A0A150BJD3</accession>
<comment type="caution">
    <text evidence="1">The sequence shown here is derived from an EMBL/GenBank/DDBJ whole genome shotgun (WGS) entry which is preliminary data.</text>
</comment>